<reference evidence="2" key="1">
    <citation type="submission" date="2014-03" db="EMBL/GenBank/DDBJ databases">
        <authorList>
            <person name="Aksoy S."/>
            <person name="Warren W."/>
            <person name="Wilson R.K."/>
        </authorList>
    </citation>
    <scope>NUCLEOTIDE SEQUENCE [LARGE SCALE GENOMIC DNA]</scope>
    <source>
        <strain evidence="2">IAEA</strain>
    </source>
</reference>
<protein>
    <submittedName>
        <fullName evidence="1">Uncharacterized protein</fullName>
    </submittedName>
</protein>
<keyword evidence="2" id="KW-1185">Reference proteome</keyword>
<name>A0A1B0A5D6_GLOPL</name>
<evidence type="ECO:0000313" key="2">
    <source>
        <dbReference type="Proteomes" id="UP000092445"/>
    </source>
</evidence>
<accession>A0A1B0A5D6</accession>
<sequence length="76" mass="8816">MVESFVVKLSMQYQREKSHHQQLHNSLKIVIVSIIIQSKFYLSSGFIIVSLENLEPLTLTLKKIKTKSVRYVEQAP</sequence>
<dbReference type="AlphaFoldDB" id="A0A1B0A5D6"/>
<dbReference type="Proteomes" id="UP000092445">
    <property type="component" value="Unassembled WGS sequence"/>
</dbReference>
<dbReference type="EnsemblMetazoa" id="GPAI034975-RA">
    <property type="protein sequence ID" value="GPAI034975-PA"/>
    <property type="gene ID" value="GPAI034975"/>
</dbReference>
<organism evidence="1 2">
    <name type="scientific">Glossina pallidipes</name>
    <name type="common">Tsetse fly</name>
    <dbReference type="NCBI Taxonomy" id="7398"/>
    <lineage>
        <taxon>Eukaryota</taxon>
        <taxon>Metazoa</taxon>
        <taxon>Ecdysozoa</taxon>
        <taxon>Arthropoda</taxon>
        <taxon>Hexapoda</taxon>
        <taxon>Insecta</taxon>
        <taxon>Pterygota</taxon>
        <taxon>Neoptera</taxon>
        <taxon>Endopterygota</taxon>
        <taxon>Diptera</taxon>
        <taxon>Brachycera</taxon>
        <taxon>Muscomorpha</taxon>
        <taxon>Hippoboscoidea</taxon>
        <taxon>Glossinidae</taxon>
        <taxon>Glossina</taxon>
    </lineage>
</organism>
<evidence type="ECO:0000313" key="1">
    <source>
        <dbReference type="EnsemblMetazoa" id="GPAI034975-PA"/>
    </source>
</evidence>
<reference evidence="1" key="2">
    <citation type="submission" date="2020-05" db="UniProtKB">
        <authorList>
            <consortium name="EnsemblMetazoa"/>
        </authorList>
    </citation>
    <scope>IDENTIFICATION</scope>
    <source>
        <strain evidence="1">IAEA</strain>
    </source>
</reference>
<dbReference type="VEuPathDB" id="VectorBase:GPAI034975"/>
<proteinExistence type="predicted"/>